<dbReference type="InterPro" id="IPR027417">
    <property type="entry name" value="P-loop_NTPase"/>
</dbReference>
<reference evidence="6" key="1">
    <citation type="submission" date="2017-07" db="EMBL/GenBank/DDBJ databases">
        <title>Taro Niue Genome Assembly and Annotation.</title>
        <authorList>
            <person name="Atibalentja N."/>
            <person name="Keating K."/>
            <person name="Fields C.J."/>
        </authorList>
    </citation>
    <scope>NUCLEOTIDE SEQUENCE</scope>
    <source>
        <strain evidence="6">Niue_2</strain>
        <tissue evidence="6">Leaf</tissue>
    </source>
</reference>
<keyword evidence="7" id="KW-1185">Reference proteome</keyword>
<proteinExistence type="predicted"/>
<dbReference type="Proteomes" id="UP000652761">
    <property type="component" value="Unassembled WGS sequence"/>
</dbReference>
<comment type="caution">
    <text evidence="6">The sequence shown here is derived from an EMBL/GenBank/DDBJ whole genome shotgun (WGS) entry which is preliminary data.</text>
</comment>
<evidence type="ECO:0000256" key="3">
    <source>
        <dbReference type="ARBA" id="ARBA00022840"/>
    </source>
</evidence>
<feature type="domain" description="Helicase ATP-binding" evidence="5">
    <location>
        <begin position="91"/>
        <end position="247"/>
    </location>
</feature>
<dbReference type="GO" id="GO:0070182">
    <property type="term" value="F:DNA polymerase binding"/>
    <property type="evidence" value="ECO:0007669"/>
    <property type="project" value="TreeGrafter"/>
</dbReference>
<dbReference type="Gene3D" id="3.40.50.300">
    <property type="entry name" value="P-loop containing nucleotide triphosphate hydrolases"/>
    <property type="match status" value="1"/>
</dbReference>
<feature type="region of interest" description="Disordered" evidence="4">
    <location>
        <begin position="7"/>
        <end position="41"/>
    </location>
</feature>
<dbReference type="PANTHER" id="PTHR11472:SF34">
    <property type="entry name" value="REGULATOR OF TELOMERE ELONGATION HELICASE 1"/>
    <property type="match status" value="1"/>
</dbReference>
<dbReference type="OrthoDB" id="19182at2759"/>
<evidence type="ECO:0000256" key="2">
    <source>
        <dbReference type="ARBA" id="ARBA00022801"/>
    </source>
</evidence>
<dbReference type="AlphaFoldDB" id="A0A843VAK4"/>
<dbReference type="InterPro" id="IPR006554">
    <property type="entry name" value="Helicase-like_DEXD_c2"/>
</dbReference>
<sequence length="247" mass="27607">MVIQCARGPRHVHRANRGQRRHCASPGLRRRLPNGGKPRLSTARAATASLPPVLSRLTLLASLPSSASLFRVPAAISARLRGAGMPAYKIRGIDVDFPFEAYDCQIVYMEKVIQSLQQRCNALLESPTGTGKTLCLLCATLAWRRSLGPFASEWNVEMDSQTPDILPSSQGRSSYPIIIYTSRTHSQLKQVIRELKASNYRPKMGVLGSREQMCIDEDVKMLRGRAQNNACHYLCKKRSCRHHIRVI</sequence>
<dbReference type="GO" id="GO:0003678">
    <property type="term" value="F:DNA helicase activity"/>
    <property type="evidence" value="ECO:0007669"/>
    <property type="project" value="InterPro"/>
</dbReference>
<dbReference type="PANTHER" id="PTHR11472">
    <property type="entry name" value="DNA REPAIR DEAD HELICASE RAD3/XP-D SUBFAMILY MEMBER"/>
    <property type="match status" value="1"/>
</dbReference>
<dbReference type="GO" id="GO:0003677">
    <property type="term" value="F:DNA binding"/>
    <property type="evidence" value="ECO:0007669"/>
    <property type="project" value="InterPro"/>
</dbReference>
<dbReference type="GO" id="GO:0010569">
    <property type="term" value="P:regulation of double-strand break repair via homologous recombination"/>
    <property type="evidence" value="ECO:0007669"/>
    <property type="project" value="TreeGrafter"/>
</dbReference>
<dbReference type="InterPro" id="IPR014013">
    <property type="entry name" value="Helic_SF1/SF2_ATP-bd_DinG/Rad3"/>
</dbReference>
<dbReference type="SUPFAM" id="SSF52540">
    <property type="entry name" value="P-loop containing nucleoside triphosphate hydrolases"/>
    <property type="match status" value="1"/>
</dbReference>
<dbReference type="GO" id="GO:0090657">
    <property type="term" value="P:telomeric loop disassembly"/>
    <property type="evidence" value="ECO:0007669"/>
    <property type="project" value="TreeGrafter"/>
</dbReference>
<dbReference type="GO" id="GO:0005634">
    <property type="term" value="C:nucleus"/>
    <property type="evidence" value="ECO:0007669"/>
    <property type="project" value="TreeGrafter"/>
</dbReference>
<protein>
    <recommendedName>
        <fullName evidence="5">Helicase ATP-binding domain-containing protein</fullName>
    </recommendedName>
</protein>
<evidence type="ECO:0000256" key="4">
    <source>
        <dbReference type="SAM" id="MobiDB-lite"/>
    </source>
</evidence>
<feature type="compositionally biased region" description="Basic residues" evidence="4">
    <location>
        <begin position="8"/>
        <end position="32"/>
    </location>
</feature>
<dbReference type="GO" id="GO:0005524">
    <property type="term" value="F:ATP binding"/>
    <property type="evidence" value="ECO:0007669"/>
    <property type="project" value="UniProtKB-KW"/>
</dbReference>
<organism evidence="6 7">
    <name type="scientific">Colocasia esculenta</name>
    <name type="common">Wild taro</name>
    <name type="synonym">Arum esculentum</name>
    <dbReference type="NCBI Taxonomy" id="4460"/>
    <lineage>
        <taxon>Eukaryota</taxon>
        <taxon>Viridiplantae</taxon>
        <taxon>Streptophyta</taxon>
        <taxon>Embryophyta</taxon>
        <taxon>Tracheophyta</taxon>
        <taxon>Spermatophyta</taxon>
        <taxon>Magnoliopsida</taxon>
        <taxon>Liliopsida</taxon>
        <taxon>Araceae</taxon>
        <taxon>Aroideae</taxon>
        <taxon>Colocasieae</taxon>
        <taxon>Colocasia</taxon>
    </lineage>
</organism>
<dbReference type="SMART" id="SM00488">
    <property type="entry name" value="DEXDc2"/>
    <property type="match status" value="1"/>
</dbReference>
<evidence type="ECO:0000313" key="6">
    <source>
        <dbReference type="EMBL" id="MQL92246.1"/>
    </source>
</evidence>
<dbReference type="EMBL" id="NMUH01001427">
    <property type="protein sequence ID" value="MQL92246.1"/>
    <property type="molecule type" value="Genomic_DNA"/>
</dbReference>
<dbReference type="InterPro" id="IPR010614">
    <property type="entry name" value="RAD3-like_helicase_DEAD"/>
</dbReference>
<dbReference type="GO" id="GO:0045910">
    <property type="term" value="P:negative regulation of DNA recombination"/>
    <property type="evidence" value="ECO:0007669"/>
    <property type="project" value="TreeGrafter"/>
</dbReference>
<feature type="non-terminal residue" evidence="6">
    <location>
        <position position="1"/>
    </location>
</feature>
<gene>
    <name evidence="6" type="ORF">Taro_024871</name>
</gene>
<keyword evidence="2" id="KW-0378">Hydrolase</keyword>
<accession>A0A843VAK4</accession>
<name>A0A843VAK4_COLES</name>
<evidence type="ECO:0000256" key="1">
    <source>
        <dbReference type="ARBA" id="ARBA00022741"/>
    </source>
</evidence>
<evidence type="ECO:0000259" key="5">
    <source>
        <dbReference type="PROSITE" id="PS51193"/>
    </source>
</evidence>
<evidence type="ECO:0000313" key="7">
    <source>
        <dbReference type="Proteomes" id="UP000652761"/>
    </source>
</evidence>
<dbReference type="PROSITE" id="PS51193">
    <property type="entry name" value="HELICASE_ATP_BIND_2"/>
    <property type="match status" value="1"/>
</dbReference>
<keyword evidence="1" id="KW-0547">Nucleotide-binding</keyword>
<dbReference type="GO" id="GO:0016818">
    <property type="term" value="F:hydrolase activity, acting on acid anhydrides, in phosphorus-containing anhydrides"/>
    <property type="evidence" value="ECO:0007669"/>
    <property type="project" value="InterPro"/>
</dbReference>
<dbReference type="GO" id="GO:1904430">
    <property type="term" value="P:negative regulation of t-circle formation"/>
    <property type="evidence" value="ECO:0007669"/>
    <property type="project" value="TreeGrafter"/>
</dbReference>
<keyword evidence="3" id="KW-0067">ATP-binding</keyword>
<dbReference type="Pfam" id="PF06733">
    <property type="entry name" value="DEAD_2"/>
    <property type="match status" value="1"/>
</dbReference>
<dbReference type="InterPro" id="IPR045028">
    <property type="entry name" value="DinG/Rad3-like"/>
</dbReference>